<organism evidence="3 4">
    <name type="scientific">Bacillus badius</name>
    <dbReference type="NCBI Taxonomy" id="1455"/>
    <lineage>
        <taxon>Bacteria</taxon>
        <taxon>Bacillati</taxon>
        <taxon>Bacillota</taxon>
        <taxon>Bacilli</taxon>
        <taxon>Bacillales</taxon>
        <taxon>Bacillaceae</taxon>
        <taxon>Pseudobacillus</taxon>
    </lineage>
</organism>
<dbReference type="InterPro" id="IPR006517">
    <property type="entry name" value="Phage_terminase_lsu-like_C"/>
</dbReference>
<feature type="domain" description="Terminase large subunit gp17-like C-terminal" evidence="2">
    <location>
        <begin position="310"/>
        <end position="454"/>
    </location>
</feature>
<reference evidence="3 4" key="1">
    <citation type="submission" date="2015-01" db="EMBL/GenBank/DDBJ databases">
        <title>Genome Assembly of Bacillus badius MTCC 1458.</title>
        <authorList>
            <person name="Verma A."/>
            <person name="Khatri I."/>
            <person name="Mual P."/>
            <person name="Subramanian S."/>
            <person name="Krishnamurthi S."/>
        </authorList>
    </citation>
    <scope>NUCLEOTIDE SEQUENCE [LARGE SCALE GENOMIC DNA]</scope>
    <source>
        <strain evidence="3 4">MTCC 1458</strain>
    </source>
</reference>
<protein>
    <submittedName>
        <fullName evidence="3">Phage terminase, large subunit</fullName>
    </submittedName>
</protein>
<dbReference type="Gene3D" id="3.30.420.240">
    <property type="match status" value="1"/>
</dbReference>
<keyword evidence="4" id="KW-1185">Reference proteome</keyword>
<dbReference type="Pfam" id="PF03237">
    <property type="entry name" value="Terminase_6N"/>
    <property type="match status" value="1"/>
</dbReference>
<accession>A0ABR5AP90</accession>
<dbReference type="EMBL" id="JXLP01000031">
    <property type="protein sequence ID" value="KIL72702.1"/>
    <property type="molecule type" value="Genomic_DNA"/>
</dbReference>
<evidence type="ECO:0000256" key="1">
    <source>
        <dbReference type="ARBA" id="ARBA00022612"/>
    </source>
</evidence>
<dbReference type="Proteomes" id="UP000031982">
    <property type="component" value="Unassembled WGS sequence"/>
</dbReference>
<dbReference type="NCBIfam" id="TIGR01630">
    <property type="entry name" value="psiM2_ORF9"/>
    <property type="match status" value="1"/>
</dbReference>
<sequence>MPTLTNEQRQAIAKLAQQELARRSFRDYVVHVHRGNYTHFRHTEFICEHLEPVANGEQRFIMIEMPPRHGKSMTVTESFPSYFISKNPEKRVIAASYSDSLARKFGRLNRQKVEEYGRALFDVEISSVNAAQNNWGIQGKRGGMIATGIGGSITGEGADLLLIDDPFKNAEEANSNTIREKVWAEWESTLSTRLHKGGSVVVIMTRWHEDDIIGRLLERSPYTWQRLRLPAIAEDEDDALGREVGEPLCPELGFDEEWAENKKIEVGSRTWAALFQQRPSPAGGNIFNRHWWKFYMPEDLPRIWDKQAQSWDCTFKDSKTSDFVVGQVWGKKQANFYLLDQDRNRMNLPETLKAIRHMSEKWPDAKAKYVEDKANGPAVIQMLQDEISGLIAVNPEGGKEVRANAVSPLVEAGNVYLPHPSIAPWVNDFIEEATAFPNGKHDDMVDAATQALNKLQTAKSNPLDRYKRLMGRK</sequence>
<evidence type="ECO:0000313" key="3">
    <source>
        <dbReference type="EMBL" id="KIL72702.1"/>
    </source>
</evidence>
<proteinExistence type="predicted"/>
<dbReference type="InterPro" id="IPR035421">
    <property type="entry name" value="Terminase_6C"/>
</dbReference>
<dbReference type="Gene3D" id="3.40.50.300">
    <property type="entry name" value="P-loop containing nucleotide triphosphate hydrolases"/>
    <property type="match status" value="1"/>
</dbReference>
<evidence type="ECO:0000313" key="4">
    <source>
        <dbReference type="Proteomes" id="UP000031982"/>
    </source>
</evidence>
<dbReference type="RefSeq" id="WP_041114610.1">
    <property type="nucleotide sequence ID" value="NZ_JARTHD010000007.1"/>
</dbReference>
<keyword evidence="1" id="KW-1188">Viral release from host cell</keyword>
<evidence type="ECO:0000259" key="2">
    <source>
        <dbReference type="Pfam" id="PF17289"/>
    </source>
</evidence>
<gene>
    <name evidence="3" type="ORF">SD77_3437</name>
</gene>
<dbReference type="Pfam" id="PF17289">
    <property type="entry name" value="Terminase_6C"/>
    <property type="match status" value="1"/>
</dbReference>
<comment type="caution">
    <text evidence="3">The sequence shown here is derived from an EMBL/GenBank/DDBJ whole genome shotgun (WGS) entry which is preliminary data.</text>
</comment>
<dbReference type="InterPro" id="IPR027417">
    <property type="entry name" value="P-loop_NTPase"/>
</dbReference>
<name>A0ABR5AP90_BACBA</name>